<gene>
    <name evidence="9" type="ORF">BJG266_LOCUS4937</name>
    <name evidence="8" type="ORF">QVE165_LOCUS2031</name>
</gene>
<evidence type="ECO:0000313" key="11">
    <source>
        <dbReference type="Proteomes" id="UP000663877"/>
    </source>
</evidence>
<feature type="domain" description="EXPERA" evidence="7">
    <location>
        <begin position="4"/>
        <end position="151"/>
    </location>
</feature>
<dbReference type="Proteomes" id="UP000663832">
    <property type="component" value="Unassembled WGS sequence"/>
</dbReference>
<evidence type="ECO:0000256" key="5">
    <source>
        <dbReference type="PROSITE-ProRule" id="PRU01087"/>
    </source>
</evidence>
<evidence type="ECO:0000313" key="10">
    <source>
        <dbReference type="Proteomes" id="UP000663832"/>
    </source>
</evidence>
<evidence type="ECO:0000313" key="9">
    <source>
        <dbReference type="EMBL" id="CAF0795989.1"/>
    </source>
</evidence>
<sequence length="170" mass="20599">MQSLDKIIISTFIIFFIFAFTFDYINSVAPANERITNEKTSKWIWPPQFILKLYYWWCENVDPMLLTNDYLVKYLCFLSPFLFAPFYLIGIYAISNKKQWIRIPIIIYSLIFFFDLNYFFYQAIFGEEKTRNLLLFTLVYGYYQIFPIILIYRFLPKNVLKNASHRIKSN</sequence>
<reference evidence="9" key="1">
    <citation type="submission" date="2021-02" db="EMBL/GenBank/DDBJ databases">
        <authorList>
            <person name="Nowell W R."/>
        </authorList>
    </citation>
    <scope>NUCLEOTIDE SEQUENCE</scope>
</reference>
<dbReference type="Proteomes" id="UP000663877">
    <property type="component" value="Unassembled WGS sequence"/>
</dbReference>
<dbReference type="EMBL" id="CAJNOM010000006">
    <property type="protein sequence ID" value="CAF0760547.1"/>
    <property type="molecule type" value="Genomic_DNA"/>
</dbReference>
<keyword evidence="4 5" id="KW-0472">Membrane</keyword>
<feature type="transmembrane region" description="Helical" evidence="6">
    <location>
        <begin position="71"/>
        <end position="94"/>
    </location>
</feature>
<comment type="subcellular location">
    <subcellularLocation>
        <location evidence="1">Membrane</location>
        <topology evidence="1">Multi-pass membrane protein</topology>
    </subcellularLocation>
</comment>
<organism evidence="9 11">
    <name type="scientific">Adineta steineri</name>
    <dbReference type="NCBI Taxonomy" id="433720"/>
    <lineage>
        <taxon>Eukaryota</taxon>
        <taxon>Metazoa</taxon>
        <taxon>Spiralia</taxon>
        <taxon>Gnathifera</taxon>
        <taxon>Rotifera</taxon>
        <taxon>Eurotatoria</taxon>
        <taxon>Bdelloidea</taxon>
        <taxon>Adinetida</taxon>
        <taxon>Adinetidae</taxon>
        <taxon>Adineta</taxon>
    </lineage>
</organism>
<evidence type="ECO:0000256" key="3">
    <source>
        <dbReference type="ARBA" id="ARBA00022989"/>
    </source>
</evidence>
<keyword evidence="2 5" id="KW-0812">Transmembrane</keyword>
<keyword evidence="10" id="KW-1185">Reference proteome</keyword>
<dbReference type="InterPro" id="IPR033118">
    <property type="entry name" value="EXPERA"/>
</dbReference>
<dbReference type="PROSITE" id="PS51751">
    <property type="entry name" value="EXPERA"/>
    <property type="match status" value="1"/>
</dbReference>
<proteinExistence type="predicted"/>
<feature type="transmembrane region" description="Helical" evidence="6">
    <location>
        <begin position="7"/>
        <end position="25"/>
    </location>
</feature>
<dbReference type="AlphaFoldDB" id="A0A813S998"/>
<evidence type="ECO:0000313" key="8">
    <source>
        <dbReference type="EMBL" id="CAF0760547.1"/>
    </source>
</evidence>
<name>A0A813S998_9BILA</name>
<keyword evidence="3 5" id="KW-1133">Transmembrane helix</keyword>
<evidence type="ECO:0000256" key="2">
    <source>
        <dbReference type="ARBA" id="ARBA00022692"/>
    </source>
</evidence>
<evidence type="ECO:0000259" key="7">
    <source>
        <dbReference type="PROSITE" id="PS51751"/>
    </source>
</evidence>
<comment type="caution">
    <text evidence="9">The sequence shown here is derived from an EMBL/GenBank/DDBJ whole genome shotgun (WGS) entry which is preliminary data.</text>
</comment>
<dbReference type="GO" id="GO:0016020">
    <property type="term" value="C:membrane"/>
    <property type="evidence" value="ECO:0007669"/>
    <property type="project" value="UniProtKB-SubCell"/>
</dbReference>
<dbReference type="EMBL" id="CAJNOI010000012">
    <property type="protein sequence ID" value="CAF0795989.1"/>
    <property type="molecule type" value="Genomic_DNA"/>
</dbReference>
<evidence type="ECO:0000256" key="6">
    <source>
        <dbReference type="SAM" id="Phobius"/>
    </source>
</evidence>
<dbReference type="OrthoDB" id="433124at2759"/>
<feature type="transmembrane region" description="Helical" evidence="6">
    <location>
        <begin position="101"/>
        <end position="121"/>
    </location>
</feature>
<feature type="transmembrane region" description="Helical" evidence="6">
    <location>
        <begin position="133"/>
        <end position="155"/>
    </location>
</feature>
<evidence type="ECO:0000256" key="4">
    <source>
        <dbReference type="ARBA" id="ARBA00023136"/>
    </source>
</evidence>
<accession>A0A813S998</accession>
<evidence type="ECO:0000256" key="1">
    <source>
        <dbReference type="ARBA" id="ARBA00004141"/>
    </source>
</evidence>
<protein>
    <recommendedName>
        <fullName evidence="7">EXPERA domain-containing protein</fullName>
    </recommendedName>
</protein>